<dbReference type="HOGENOM" id="CLU_3192700_0_0_9"/>
<organism evidence="1 2">
    <name type="scientific">Bacillus smithii 7_3_47FAA</name>
    <dbReference type="NCBI Taxonomy" id="665952"/>
    <lineage>
        <taxon>Bacteria</taxon>
        <taxon>Bacillati</taxon>
        <taxon>Bacillota</taxon>
        <taxon>Bacilli</taxon>
        <taxon>Bacillales</taxon>
        <taxon>Bacillaceae</taxon>
        <taxon>Bacillus</taxon>
    </lineage>
</organism>
<proteinExistence type="predicted"/>
<evidence type="ECO:0000313" key="1">
    <source>
        <dbReference type="EMBL" id="EHL77370.1"/>
    </source>
</evidence>
<dbReference type="AlphaFoldDB" id="G9QM13"/>
<sequence>MELSVKVIVFLPGDFAYFLFSSSKVADEQISFVFKISNHEEGLNSF</sequence>
<comment type="caution">
    <text evidence="1">The sequence shown here is derived from an EMBL/GenBank/DDBJ whole genome shotgun (WGS) entry which is preliminary data.</text>
</comment>
<gene>
    <name evidence="1" type="ORF">HMPREF1015_02071</name>
</gene>
<keyword evidence="2" id="KW-1185">Reference proteome</keyword>
<evidence type="ECO:0000313" key="2">
    <source>
        <dbReference type="Proteomes" id="UP000011747"/>
    </source>
</evidence>
<reference evidence="1 2" key="1">
    <citation type="submission" date="2011-09" db="EMBL/GenBank/DDBJ databases">
        <title>The Genome Sequence of Bacillus smithii 7_3_47FAA.</title>
        <authorList>
            <consortium name="The Broad Institute Genome Sequencing Platform"/>
            <person name="Earl A."/>
            <person name="Ward D."/>
            <person name="Feldgarden M."/>
            <person name="Gevers D."/>
            <person name="Daigneault M."/>
            <person name="Strauss J."/>
            <person name="Allen-Vercoe E."/>
            <person name="Young S.K."/>
            <person name="Zeng Q."/>
            <person name="Gargeya S."/>
            <person name="Fitzgerald M."/>
            <person name="Haas B."/>
            <person name="Abouelleil A."/>
            <person name="Alvarado L."/>
            <person name="Arachchi H.M."/>
            <person name="Berlin A."/>
            <person name="Brown A."/>
            <person name="Chapman S.B."/>
            <person name="Chen Z."/>
            <person name="Dunbar C."/>
            <person name="Freedman E."/>
            <person name="Gearin G."/>
            <person name="Goldberg J."/>
            <person name="Griggs A."/>
            <person name="Gujja S."/>
            <person name="Heiman D."/>
            <person name="Howarth C."/>
            <person name="Larson L."/>
            <person name="Lui A."/>
            <person name="MacDonald P.J.P."/>
            <person name="Montmayeur A."/>
            <person name="Murphy C."/>
            <person name="Neiman D."/>
            <person name="Pearson M."/>
            <person name="Priest M."/>
            <person name="Roberts A."/>
            <person name="Saif S."/>
            <person name="Shea T."/>
            <person name="Shenoy N."/>
            <person name="Sisk P."/>
            <person name="Stolte C."/>
            <person name="Sykes S."/>
            <person name="Wortman J."/>
            <person name="Nusbaum C."/>
            <person name="Birren B."/>
        </authorList>
    </citation>
    <scope>NUCLEOTIDE SEQUENCE [LARGE SCALE GENOMIC DNA]</scope>
    <source>
        <strain evidence="1 2">7_3_47FAA</strain>
    </source>
</reference>
<name>G9QM13_9BACI</name>
<dbReference type="EMBL" id="ACWF01000113">
    <property type="protein sequence ID" value="EHL77370.1"/>
    <property type="molecule type" value="Genomic_DNA"/>
</dbReference>
<accession>G9QM13</accession>
<feature type="non-terminal residue" evidence="1">
    <location>
        <position position="46"/>
    </location>
</feature>
<dbReference type="Proteomes" id="UP000011747">
    <property type="component" value="Unassembled WGS sequence"/>
</dbReference>
<protein>
    <submittedName>
        <fullName evidence="1">Uncharacterized protein</fullName>
    </submittedName>
</protein>